<accession>A0ACC1Z1N5</accession>
<evidence type="ECO:0000313" key="2">
    <source>
        <dbReference type="Proteomes" id="UP001164539"/>
    </source>
</evidence>
<keyword evidence="2" id="KW-1185">Reference proteome</keyword>
<dbReference type="Proteomes" id="UP001164539">
    <property type="component" value="Chromosome 1"/>
</dbReference>
<sequence length="607" mass="70533">MLSQLHHLSCFAPNTPTPPLAVLLDHHLPPRPCPPLKQQKVKCSITNSHLADDRDRGPPQYQPNIWNYSLLQSLRVHHHEDDKKYEKRVGKLQEEVRCLINSENGGVLPILEVIDDIQRLGFGYLFKDDIRRALDRVFSCHVHAENENKLKLHAVALSFRLLRSHGYDVSQDIFKDFMDNEGKFMATLGNDVKGMLSLYEASYLAFEGEDVLDKALTFSTTHLNQLKTKMDPPMSELIGHSLELPLHHRMPRLEARWYIESHNKRRDSNQMLLELAKLDFNRVQSIYQEDLKDMSRWWKEIDLANNLKFARDRLMECFFWAVGMVPEPQDSNCRKGLTKVTAFITTIDDIYDVYGTLDELELFTHAVERWDINAVNDLPDYMKLSFLALYNTVNEMAYEALKQHGQNIIPYLSKAWADLCNLFLQEAKWYYNKEKPTFEDYFENAWRSSSGVLLLIHSYFFLSQNITKEALESLFENYHDFLRGPSTIFRLCNDLATSKAELERGVTASSIPCYMQETGLSEEVTRQHLRNMIHETWKQMNEDRITDHPFSEHFVETALNLGRQAQCTYQNGDGHGAPDARAKKRVLSLLVEPIILMENKDTIPIYN</sequence>
<proteinExistence type="predicted"/>
<protein>
    <submittedName>
        <fullName evidence="1">Terpene synthase</fullName>
    </submittedName>
</protein>
<gene>
    <name evidence="1" type="ORF">OWV82_002655</name>
</gene>
<evidence type="ECO:0000313" key="1">
    <source>
        <dbReference type="EMBL" id="KAJ4729955.1"/>
    </source>
</evidence>
<comment type="caution">
    <text evidence="1">The sequence shown here is derived from an EMBL/GenBank/DDBJ whole genome shotgun (WGS) entry which is preliminary data.</text>
</comment>
<dbReference type="EMBL" id="CM051394">
    <property type="protein sequence ID" value="KAJ4729955.1"/>
    <property type="molecule type" value="Genomic_DNA"/>
</dbReference>
<organism evidence="1 2">
    <name type="scientific">Melia azedarach</name>
    <name type="common">Chinaberry tree</name>
    <dbReference type="NCBI Taxonomy" id="155640"/>
    <lineage>
        <taxon>Eukaryota</taxon>
        <taxon>Viridiplantae</taxon>
        <taxon>Streptophyta</taxon>
        <taxon>Embryophyta</taxon>
        <taxon>Tracheophyta</taxon>
        <taxon>Spermatophyta</taxon>
        <taxon>Magnoliopsida</taxon>
        <taxon>eudicotyledons</taxon>
        <taxon>Gunneridae</taxon>
        <taxon>Pentapetalae</taxon>
        <taxon>rosids</taxon>
        <taxon>malvids</taxon>
        <taxon>Sapindales</taxon>
        <taxon>Meliaceae</taxon>
        <taxon>Melia</taxon>
    </lineage>
</organism>
<name>A0ACC1Z1N5_MELAZ</name>
<reference evidence="1 2" key="1">
    <citation type="journal article" date="2023" name="Science">
        <title>Complex scaffold remodeling in plant triterpene biosynthesis.</title>
        <authorList>
            <person name="De La Pena R."/>
            <person name="Hodgson H."/>
            <person name="Liu J.C."/>
            <person name="Stephenson M.J."/>
            <person name="Martin A.C."/>
            <person name="Owen C."/>
            <person name="Harkess A."/>
            <person name="Leebens-Mack J."/>
            <person name="Jimenez L.E."/>
            <person name="Osbourn A."/>
            <person name="Sattely E.S."/>
        </authorList>
    </citation>
    <scope>NUCLEOTIDE SEQUENCE [LARGE SCALE GENOMIC DNA]</scope>
    <source>
        <strain evidence="2">cv. JPN11</strain>
        <tissue evidence="1">Leaf</tissue>
    </source>
</reference>